<dbReference type="CDD" id="cd00342">
    <property type="entry name" value="gram_neg_porins"/>
    <property type="match status" value="1"/>
</dbReference>
<evidence type="ECO:0000256" key="9">
    <source>
        <dbReference type="ARBA" id="ARBA00023136"/>
    </source>
</evidence>
<evidence type="ECO:0000256" key="1">
    <source>
        <dbReference type="ARBA" id="ARBA00004571"/>
    </source>
</evidence>
<dbReference type="RefSeq" id="WP_120347625.1">
    <property type="nucleotide sequence ID" value="NZ_MCAS01000037.1"/>
</dbReference>
<evidence type="ECO:0000256" key="3">
    <source>
        <dbReference type="ARBA" id="ARBA00022448"/>
    </source>
</evidence>
<dbReference type="GO" id="GO:0009279">
    <property type="term" value="C:cell outer membrane"/>
    <property type="evidence" value="ECO:0007669"/>
    <property type="project" value="UniProtKB-SubCell"/>
</dbReference>
<evidence type="ECO:0000256" key="6">
    <source>
        <dbReference type="ARBA" id="ARBA00022729"/>
    </source>
</evidence>
<accession>A0A420FUS7</accession>
<evidence type="ECO:0000256" key="10">
    <source>
        <dbReference type="ARBA" id="ARBA00023237"/>
    </source>
</evidence>
<dbReference type="AlphaFoldDB" id="A0A420FUS7"/>
<comment type="subcellular location">
    <subcellularLocation>
        <location evidence="1">Cell outer membrane</location>
        <topology evidence="1">Multi-pass membrane protein</topology>
    </subcellularLocation>
</comment>
<keyword evidence="6 11" id="KW-0732">Signal</keyword>
<dbReference type="SUPFAM" id="SSF56935">
    <property type="entry name" value="Porins"/>
    <property type="match status" value="1"/>
</dbReference>
<gene>
    <name evidence="13" type="ORF">BCY88_35335</name>
</gene>
<evidence type="ECO:0000256" key="2">
    <source>
        <dbReference type="ARBA" id="ARBA00011233"/>
    </source>
</evidence>
<keyword evidence="4" id="KW-1134">Transmembrane beta strand</keyword>
<dbReference type="OrthoDB" id="8982743at2"/>
<feature type="chain" id="PRO_5019174730" description="Porin domain-containing protein" evidence="11">
    <location>
        <begin position="28"/>
        <end position="380"/>
    </location>
</feature>
<keyword evidence="3" id="KW-0813">Transport</keyword>
<name>A0A420FUS7_9BURK</name>
<dbReference type="InterPro" id="IPR033900">
    <property type="entry name" value="Gram_neg_porin_domain"/>
</dbReference>
<keyword evidence="8" id="KW-0626">Porin</keyword>
<keyword evidence="7" id="KW-0406">Ion transport</keyword>
<evidence type="ECO:0000256" key="8">
    <source>
        <dbReference type="ARBA" id="ARBA00023114"/>
    </source>
</evidence>
<evidence type="ECO:0000313" key="13">
    <source>
        <dbReference type="EMBL" id="RKF36711.1"/>
    </source>
</evidence>
<evidence type="ECO:0000256" key="11">
    <source>
        <dbReference type="SAM" id="SignalP"/>
    </source>
</evidence>
<organism evidence="13 14">
    <name type="scientific">Paraburkholderia fungorum</name>
    <dbReference type="NCBI Taxonomy" id="134537"/>
    <lineage>
        <taxon>Bacteria</taxon>
        <taxon>Pseudomonadati</taxon>
        <taxon>Pseudomonadota</taxon>
        <taxon>Betaproteobacteria</taxon>
        <taxon>Burkholderiales</taxon>
        <taxon>Burkholderiaceae</taxon>
        <taxon>Paraburkholderia</taxon>
    </lineage>
</organism>
<dbReference type="GO" id="GO:0006811">
    <property type="term" value="P:monoatomic ion transport"/>
    <property type="evidence" value="ECO:0007669"/>
    <property type="project" value="UniProtKB-KW"/>
</dbReference>
<dbReference type="InterPro" id="IPR023614">
    <property type="entry name" value="Porin_dom_sf"/>
</dbReference>
<evidence type="ECO:0000256" key="4">
    <source>
        <dbReference type="ARBA" id="ARBA00022452"/>
    </source>
</evidence>
<comment type="subunit">
    <text evidence="2">Homotrimer.</text>
</comment>
<proteinExistence type="predicted"/>
<comment type="caution">
    <text evidence="13">The sequence shown here is derived from an EMBL/GenBank/DDBJ whole genome shotgun (WGS) entry which is preliminary data.</text>
</comment>
<dbReference type="GO" id="GO:0046930">
    <property type="term" value="C:pore complex"/>
    <property type="evidence" value="ECO:0007669"/>
    <property type="project" value="UniProtKB-KW"/>
</dbReference>
<dbReference type="Gene3D" id="2.40.160.10">
    <property type="entry name" value="Porin"/>
    <property type="match status" value="1"/>
</dbReference>
<dbReference type="GO" id="GO:0015288">
    <property type="term" value="F:porin activity"/>
    <property type="evidence" value="ECO:0007669"/>
    <property type="project" value="UniProtKB-KW"/>
</dbReference>
<evidence type="ECO:0000256" key="7">
    <source>
        <dbReference type="ARBA" id="ARBA00023065"/>
    </source>
</evidence>
<sequence>MKLKNSRIFKAGALGLSALAISQASVAQSSVSLYGMVDDGLFWLSNVGGKQKLFSYAGGANRFGMTGSEDIGGGANVFFRLENAFNINNGNLQPAGQGQSLIFGRLAYVGMRSSNAGSVALGRQQDVVTDYLEPLTASYRLWAAGYGAHFGDVDNFGIDTRYNSSVKYETPTIAGWTGEAAYSVGGVAGQFAQNSGWSLGARYVNGPWHAALGYTTLRNPLAAAYGTSTTGPVVTPSPYANLYNASRLEFGGAGINYVWNTVDSIGFVYTRSVLVDSALAKGNAVYDNFEVNATYFLRPDIYTGLGYTYTLGSYTTLGKHPVYHQINSGIGYLLSRRTILYMDIVYQRAARDAPVAQISLFAASSSRNQLGVGWHLKHFF</sequence>
<evidence type="ECO:0000313" key="14">
    <source>
        <dbReference type="Proteomes" id="UP000283709"/>
    </source>
</evidence>
<dbReference type="Pfam" id="PF13609">
    <property type="entry name" value="Porin_4"/>
    <property type="match status" value="1"/>
</dbReference>
<dbReference type="PANTHER" id="PTHR34501">
    <property type="entry name" value="PROTEIN YDDL-RELATED"/>
    <property type="match status" value="1"/>
</dbReference>
<evidence type="ECO:0000259" key="12">
    <source>
        <dbReference type="Pfam" id="PF13609"/>
    </source>
</evidence>
<dbReference type="PANTHER" id="PTHR34501:SF9">
    <property type="entry name" value="MAJOR OUTER MEMBRANE PROTEIN P.IA"/>
    <property type="match status" value="1"/>
</dbReference>
<dbReference type="EMBL" id="MCAS01000037">
    <property type="protein sequence ID" value="RKF36711.1"/>
    <property type="molecule type" value="Genomic_DNA"/>
</dbReference>
<dbReference type="InterPro" id="IPR050298">
    <property type="entry name" value="Gram-neg_bact_OMP"/>
</dbReference>
<evidence type="ECO:0000256" key="5">
    <source>
        <dbReference type="ARBA" id="ARBA00022692"/>
    </source>
</evidence>
<keyword evidence="10" id="KW-0998">Cell outer membrane</keyword>
<protein>
    <recommendedName>
        <fullName evidence="12">Porin domain-containing protein</fullName>
    </recommendedName>
</protein>
<dbReference type="Proteomes" id="UP000283709">
    <property type="component" value="Unassembled WGS sequence"/>
</dbReference>
<keyword evidence="5" id="KW-0812">Transmembrane</keyword>
<reference evidence="13 14" key="1">
    <citation type="submission" date="2016-07" db="EMBL/GenBank/DDBJ databases">
        <title>Genome analysis of Burkholderia fungorum ES3-20.</title>
        <authorList>
            <person name="Xu D."/>
            <person name="Yao R."/>
            <person name="Zheng S."/>
        </authorList>
    </citation>
    <scope>NUCLEOTIDE SEQUENCE [LARGE SCALE GENOMIC DNA]</scope>
    <source>
        <strain evidence="13 14">ES3-20</strain>
    </source>
</reference>
<feature type="domain" description="Porin" evidence="12">
    <location>
        <begin position="18"/>
        <end position="348"/>
    </location>
</feature>
<keyword evidence="9" id="KW-0472">Membrane</keyword>
<feature type="signal peptide" evidence="11">
    <location>
        <begin position="1"/>
        <end position="27"/>
    </location>
</feature>